<accession>A0A7S0KD42</accession>
<organism evidence="2">
    <name type="scientific">Micromonas pusilla</name>
    <name type="common">Picoplanktonic green alga</name>
    <name type="synonym">Chromulina pusilla</name>
    <dbReference type="NCBI Taxonomy" id="38833"/>
    <lineage>
        <taxon>Eukaryota</taxon>
        <taxon>Viridiplantae</taxon>
        <taxon>Chlorophyta</taxon>
        <taxon>Mamiellophyceae</taxon>
        <taxon>Mamiellales</taxon>
        <taxon>Mamiellaceae</taxon>
        <taxon>Micromonas</taxon>
    </lineage>
</organism>
<feature type="compositionally biased region" description="Polar residues" evidence="1">
    <location>
        <begin position="1"/>
        <end position="11"/>
    </location>
</feature>
<dbReference type="EMBL" id="HBEV01000650">
    <property type="protein sequence ID" value="CAD8576065.1"/>
    <property type="molecule type" value="Transcribed_RNA"/>
</dbReference>
<reference evidence="2" key="1">
    <citation type="submission" date="2021-01" db="EMBL/GenBank/DDBJ databases">
        <authorList>
            <person name="Corre E."/>
            <person name="Pelletier E."/>
            <person name="Niang G."/>
            <person name="Scheremetjew M."/>
            <person name="Finn R."/>
            <person name="Kale V."/>
            <person name="Holt S."/>
            <person name="Cochrane G."/>
            <person name="Meng A."/>
            <person name="Brown T."/>
            <person name="Cohen L."/>
        </authorList>
    </citation>
    <scope>NUCLEOTIDE SEQUENCE</scope>
    <source>
        <strain evidence="2">CCMP494</strain>
    </source>
</reference>
<gene>
    <name evidence="2" type="ORF">MSP1404_LOCUS540</name>
</gene>
<dbReference type="AlphaFoldDB" id="A0A7S0KD42"/>
<feature type="region of interest" description="Disordered" evidence="1">
    <location>
        <begin position="1"/>
        <end position="28"/>
    </location>
</feature>
<feature type="region of interest" description="Disordered" evidence="1">
    <location>
        <begin position="82"/>
        <end position="112"/>
    </location>
</feature>
<evidence type="ECO:0000256" key="1">
    <source>
        <dbReference type="SAM" id="MobiDB-lite"/>
    </source>
</evidence>
<evidence type="ECO:0000313" key="2">
    <source>
        <dbReference type="EMBL" id="CAD8576065.1"/>
    </source>
</evidence>
<protein>
    <submittedName>
        <fullName evidence="2">Uncharacterized protein</fullName>
    </submittedName>
</protein>
<sequence length="112" mass="12457">MSSTKRNNAQLDRSYKRARGIKDDRRGPKVDPNTILRFAFIAMGLKALNEHVKKTHGINAFAHGKRLAVDAIRDVRSAFSRMLAPKSGGGRGDRGRPNSRSFKGKGKRLGKR</sequence>
<name>A0A7S0KD42_MICPS</name>
<proteinExistence type="predicted"/>
<feature type="compositionally biased region" description="Basic residues" evidence="1">
    <location>
        <begin position="102"/>
        <end position="112"/>
    </location>
</feature>